<sequence>MPHGAGVQHLLPNGPSGSFSINATNAPGAPLLFGVRIDGTEPLPT</sequence>
<accession>A0A918U7G0</accession>
<comment type="caution">
    <text evidence="2">The sequence shown here is derived from an EMBL/GenBank/DDBJ whole genome shotgun (WGS) entry which is preliminary data.</text>
</comment>
<reference evidence="2" key="2">
    <citation type="submission" date="2020-09" db="EMBL/GenBank/DDBJ databases">
        <authorList>
            <person name="Sun Q."/>
            <person name="Ohkuma M."/>
        </authorList>
    </citation>
    <scope>NUCLEOTIDE SEQUENCE</scope>
    <source>
        <strain evidence="2">JCM 4790</strain>
    </source>
</reference>
<dbReference type="Proteomes" id="UP000619244">
    <property type="component" value="Unassembled WGS sequence"/>
</dbReference>
<gene>
    <name evidence="2" type="ORF">GCM10010358_67370</name>
</gene>
<evidence type="ECO:0000313" key="3">
    <source>
        <dbReference type="Proteomes" id="UP000619244"/>
    </source>
</evidence>
<feature type="region of interest" description="Disordered" evidence="1">
    <location>
        <begin position="1"/>
        <end position="23"/>
    </location>
</feature>
<evidence type="ECO:0000256" key="1">
    <source>
        <dbReference type="SAM" id="MobiDB-lite"/>
    </source>
</evidence>
<dbReference type="EMBL" id="BMVU01000053">
    <property type="protein sequence ID" value="GGY04351.1"/>
    <property type="molecule type" value="Genomic_DNA"/>
</dbReference>
<dbReference type="AlphaFoldDB" id="A0A918U7G0"/>
<reference evidence="2" key="1">
    <citation type="journal article" date="2014" name="Int. J. Syst. Evol. Microbiol.">
        <title>Complete genome sequence of Corynebacterium casei LMG S-19264T (=DSM 44701T), isolated from a smear-ripened cheese.</title>
        <authorList>
            <consortium name="US DOE Joint Genome Institute (JGI-PGF)"/>
            <person name="Walter F."/>
            <person name="Albersmeier A."/>
            <person name="Kalinowski J."/>
            <person name="Ruckert C."/>
        </authorList>
    </citation>
    <scope>NUCLEOTIDE SEQUENCE</scope>
    <source>
        <strain evidence="2">JCM 4790</strain>
    </source>
</reference>
<evidence type="ECO:0000313" key="2">
    <source>
        <dbReference type="EMBL" id="GGY04351.1"/>
    </source>
</evidence>
<proteinExistence type="predicted"/>
<protein>
    <submittedName>
        <fullName evidence="2">Uncharacterized protein</fullName>
    </submittedName>
</protein>
<keyword evidence="3" id="KW-1185">Reference proteome</keyword>
<organism evidence="2 3">
    <name type="scientific">Streptomyces minutiscleroticus</name>
    <dbReference type="NCBI Taxonomy" id="68238"/>
    <lineage>
        <taxon>Bacteria</taxon>
        <taxon>Bacillati</taxon>
        <taxon>Actinomycetota</taxon>
        <taxon>Actinomycetes</taxon>
        <taxon>Kitasatosporales</taxon>
        <taxon>Streptomycetaceae</taxon>
        <taxon>Streptomyces</taxon>
    </lineage>
</organism>
<name>A0A918U7G0_9ACTN</name>